<name>A0A9D4ZRW1_ADICA</name>
<feature type="transmembrane region" description="Helical" evidence="1">
    <location>
        <begin position="39"/>
        <end position="60"/>
    </location>
</feature>
<organism evidence="2 3">
    <name type="scientific">Adiantum capillus-veneris</name>
    <name type="common">Maidenhair fern</name>
    <dbReference type="NCBI Taxonomy" id="13818"/>
    <lineage>
        <taxon>Eukaryota</taxon>
        <taxon>Viridiplantae</taxon>
        <taxon>Streptophyta</taxon>
        <taxon>Embryophyta</taxon>
        <taxon>Tracheophyta</taxon>
        <taxon>Polypodiopsida</taxon>
        <taxon>Polypodiidae</taxon>
        <taxon>Polypodiales</taxon>
        <taxon>Pteridineae</taxon>
        <taxon>Pteridaceae</taxon>
        <taxon>Vittarioideae</taxon>
        <taxon>Adiantum</taxon>
    </lineage>
</organism>
<evidence type="ECO:0000313" key="2">
    <source>
        <dbReference type="EMBL" id="KAI5083726.1"/>
    </source>
</evidence>
<accession>A0A9D4ZRW1</accession>
<proteinExistence type="predicted"/>
<keyword evidence="3" id="KW-1185">Reference proteome</keyword>
<evidence type="ECO:0000256" key="1">
    <source>
        <dbReference type="SAM" id="Phobius"/>
    </source>
</evidence>
<keyword evidence="1" id="KW-0812">Transmembrane</keyword>
<dbReference type="AlphaFoldDB" id="A0A9D4ZRW1"/>
<dbReference type="EMBL" id="JABFUD020000002">
    <property type="protein sequence ID" value="KAI5083726.1"/>
    <property type="molecule type" value="Genomic_DNA"/>
</dbReference>
<sequence>MSPWWSIISLKHKVYEWGMSVVSMADHAVVDIDVEVLEVGGILSMVLFSFLCPFAQLYFFMHFLHHSIHWPFLPPCLQSAEYEDLCIDGCSNLCAARTCPNSFSENKTGCSLNLRTCPNLFSENKTG</sequence>
<reference evidence="2" key="1">
    <citation type="submission" date="2021-01" db="EMBL/GenBank/DDBJ databases">
        <title>Adiantum capillus-veneris genome.</title>
        <authorList>
            <person name="Fang Y."/>
            <person name="Liao Q."/>
        </authorList>
    </citation>
    <scope>NUCLEOTIDE SEQUENCE</scope>
    <source>
        <strain evidence="2">H3</strain>
        <tissue evidence="2">Leaf</tissue>
    </source>
</reference>
<dbReference type="Proteomes" id="UP000886520">
    <property type="component" value="Chromosome 3"/>
</dbReference>
<keyword evidence="1" id="KW-0472">Membrane</keyword>
<gene>
    <name evidence="2" type="ORF">GOP47_0003469</name>
</gene>
<protein>
    <submittedName>
        <fullName evidence="2">Uncharacterized protein</fullName>
    </submittedName>
</protein>
<keyword evidence="1" id="KW-1133">Transmembrane helix</keyword>
<evidence type="ECO:0000313" key="3">
    <source>
        <dbReference type="Proteomes" id="UP000886520"/>
    </source>
</evidence>
<comment type="caution">
    <text evidence="2">The sequence shown here is derived from an EMBL/GenBank/DDBJ whole genome shotgun (WGS) entry which is preliminary data.</text>
</comment>